<accession>A0ABX8DBH8</accession>
<organism evidence="1 2">
    <name type="scientific">Shewanella dokdonensis</name>
    <dbReference type="NCBI Taxonomy" id="712036"/>
    <lineage>
        <taxon>Bacteria</taxon>
        <taxon>Pseudomonadati</taxon>
        <taxon>Pseudomonadota</taxon>
        <taxon>Gammaproteobacteria</taxon>
        <taxon>Alteromonadales</taxon>
        <taxon>Shewanellaceae</taxon>
        <taxon>Shewanella</taxon>
    </lineage>
</organism>
<gene>
    <name evidence="1" type="ORF">KHX94_11635</name>
</gene>
<name>A0ABX8DBH8_9GAMM</name>
<keyword evidence="2" id="KW-1185">Reference proteome</keyword>
<reference evidence="1 2" key="1">
    <citation type="journal article" date="2012" name="Int. J. Syst. Evol. Microbiol.">
        <title>Shewanella dokdonensis sp. nov., isolated from seawater.</title>
        <authorList>
            <person name="Sung H.R."/>
            <person name="Yoon J.H."/>
            <person name="Ghim S.Y."/>
        </authorList>
    </citation>
    <scope>NUCLEOTIDE SEQUENCE [LARGE SCALE GENOMIC DNA]</scope>
    <source>
        <strain evidence="1 2">DSM 23626</strain>
    </source>
</reference>
<proteinExistence type="predicted"/>
<dbReference type="RefSeq" id="WP_213680764.1">
    <property type="nucleotide sequence ID" value="NZ_CP074572.1"/>
</dbReference>
<evidence type="ECO:0000313" key="1">
    <source>
        <dbReference type="EMBL" id="QVK22106.1"/>
    </source>
</evidence>
<protein>
    <submittedName>
        <fullName evidence="1">Uncharacterized protein</fullName>
    </submittedName>
</protein>
<evidence type="ECO:0000313" key="2">
    <source>
        <dbReference type="Proteomes" id="UP000676428"/>
    </source>
</evidence>
<sequence length="184" mass="20547">MEIRKGSSSDLRWIVKLLKEGARDGHFLPTMQMQAEGYLNSVIEHGGVQMIKLRNSIQAPVFVPMELSVAEIDGSPSSFLVCCKENNEVEVHLAGTKTPFKQKGCFTYLVQDTISKNQNSKIYARCYRKSSIAIDALKKLNFEIAAGGDPIELVHTKIKPNKQINGTRKTWLSSLWSSIVAKFS</sequence>
<dbReference type="Proteomes" id="UP000676428">
    <property type="component" value="Chromosome"/>
</dbReference>
<dbReference type="EMBL" id="CP074572">
    <property type="protein sequence ID" value="QVK22106.1"/>
    <property type="molecule type" value="Genomic_DNA"/>
</dbReference>